<accession>A0ABU5U6G7</accession>
<organism evidence="2 3">
    <name type="scientific">Limnoraphis robusta CCNP1315</name>
    <dbReference type="NCBI Taxonomy" id="3110306"/>
    <lineage>
        <taxon>Bacteria</taxon>
        <taxon>Bacillati</taxon>
        <taxon>Cyanobacteriota</taxon>
        <taxon>Cyanophyceae</taxon>
        <taxon>Oscillatoriophycideae</taxon>
        <taxon>Oscillatoriales</taxon>
        <taxon>Sirenicapillariaceae</taxon>
        <taxon>Limnoraphis</taxon>
    </lineage>
</organism>
<dbReference type="SMART" id="SM01235">
    <property type="entry name" value="Haem_bd"/>
    <property type="match status" value="1"/>
</dbReference>
<keyword evidence="3" id="KW-1185">Reference proteome</keyword>
<dbReference type="EMBL" id="JAYGHT010000151">
    <property type="protein sequence ID" value="MEA5522213.1"/>
    <property type="molecule type" value="Genomic_DNA"/>
</dbReference>
<evidence type="ECO:0000313" key="3">
    <source>
        <dbReference type="Proteomes" id="UP001301728"/>
    </source>
</evidence>
<evidence type="ECO:0000259" key="1">
    <source>
        <dbReference type="SMART" id="SM01235"/>
    </source>
</evidence>
<proteinExistence type="predicted"/>
<dbReference type="Proteomes" id="UP001301728">
    <property type="component" value="Unassembled WGS sequence"/>
</dbReference>
<reference evidence="2 3" key="1">
    <citation type="submission" date="2023-12" db="EMBL/GenBank/DDBJ databases">
        <title>Baltic Sea Cyanobacteria.</title>
        <authorList>
            <person name="Delbaje E."/>
            <person name="Fewer D.P."/>
            <person name="Shishido T.K."/>
        </authorList>
    </citation>
    <scope>NUCLEOTIDE SEQUENCE [LARGE SCALE GENOMIC DNA]</scope>
    <source>
        <strain evidence="2 3">CCNP 1315</strain>
    </source>
</reference>
<dbReference type="InterPro" id="IPR025992">
    <property type="entry name" value="Haem-bd"/>
</dbReference>
<sequence length="151" mass="17297">MIKKIILGIGVLFVGLQFFRGTPPEVTAENPDDLLATSQISSEVSSLFRTACYDCHSNETRYPWYSYITPVSWFVFDHISHGREEVNFSEWASLRKSKKVRILKDLAEEVGEGKMPLESYTIMHGDAQLTKEQRDLLVNWAESFSAEVMKE</sequence>
<evidence type="ECO:0000313" key="2">
    <source>
        <dbReference type="EMBL" id="MEA5522213.1"/>
    </source>
</evidence>
<gene>
    <name evidence="2" type="ORF">VB854_25055</name>
</gene>
<comment type="caution">
    <text evidence="2">The sequence shown here is derived from an EMBL/GenBank/DDBJ whole genome shotgun (WGS) entry which is preliminary data.</text>
</comment>
<feature type="domain" description="Haem-binding" evidence="1">
    <location>
        <begin position="10"/>
        <end position="145"/>
    </location>
</feature>
<name>A0ABU5U6G7_9CYAN</name>
<protein>
    <submittedName>
        <fullName evidence="2">Heme-binding domain-containing protein</fullName>
    </submittedName>
</protein>
<dbReference type="Pfam" id="PF14376">
    <property type="entry name" value="Haem_bd"/>
    <property type="match status" value="1"/>
</dbReference>